<name>A0A2S5EI83_9BACT</name>
<proteinExistence type="predicted"/>
<protein>
    <submittedName>
        <fullName evidence="1">Uncharacterized protein</fullName>
    </submittedName>
</protein>
<evidence type="ECO:0000313" key="1">
    <source>
        <dbReference type="EMBL" id="POZ92689.1"/>
    </source>
</evidence>
<dbReference type="RefSeq" id="WP_103898541.1">
    <property type="nucleotide sequence ID" value="NZ_JALY01000130.1"/>
</dbReference>
<comment type="caution">
    <text evidence="1">The sequence shown here is derived from an EMBL/GenBank/DDBJ whole genome shotgun (WGS) entry which is preliminary data.</text>
</comment>
<accession>A0A2S5EI83</accession>
<organism evidence="1 2">
    <name type="scientific">Petrotoga halophila DSM 16923</name>
    <dbReference type="NCBI Taxonomy" id="1122953"/>
    <lineage>
        <taxon>Bacteria</taxon>
        <taxon>Thermotogati</taxon>
        <taxon>Thermotogota</taxon>
        <taxon>Thermotogae</taxon>
        <taxon>Petrotogales</taxon>
        <taxon>Petrotogaceae</taxon>
        <taxon>Petrotoga</taxon>
    </lineage>
</organism>
<sequence length="241" mass="28508">MKKRTIIELTPFVDILLILLFAFLFNISETNEKAEVATNKSIELAQENFELKNDLEEKSNFLQEIANKNEKLEKQNTFYKNFYIELSNIIEKAFEDVELPEDISEDEFERIKKLLENKEINLDYFIKNEALKENFFVLDITIQGEEPEVFLNTQKIDFSITYEQYASENTRESKLNILEEKIESSLKNNGIPQLVLITIKQMDDNVFLYSYNLLLEAVKEIQNKYGADRIYFTEIPFLYNN</sequence>
<dbReference type="EMBL" id="JALY01000130">
    <property type="protein sequence ID" value="POZ92689.1"/>
    <property type="molecule type" value="Genomic_DNA"/>
</dbReference>
<keyword evidence="2" id="KW-1185">Reference proteome</keyword>
<dbReference type="AlphaFoldDB" id="A0A2S5EI83"/>
<dbReference type="Proteomes" id="UP000236950">
    <property type="component" value="Unassembled WGS sequence"/>
</dbReference>
<gene>
    <name evidence="1" type="ORF">AA81_05955</name>
</gene>
<evidence type="ECO:0000313" key="2">
    <source>
        <dbReference type="Proteomes" id="UP000236950"/>
    </source>
</evidence>
<reference evidence="1 2" key="1">
    <citation type="submission" date="2014-01" db="EMBL/GenBank/DDBJ databases">
        <title>Comparative genomics of Petrotoga.</title>
        <authorList>
            <person name="Chow K."/>
            <person name="Charchuk R."/>
            <person name="Nesbo C.L."/>
        </authorList>
    </citation>
    <scope>NUCLEOTIDE SEQUENCE [LARGE SCALE GENOMIC DNA]</scope>
    <source>
        <strain evidence="1 2">DSM 16923</strain>
    </source>
</reference>